<sequence length="636" mass="68770">MPSQKDKKSGVVKKKKQVKRVDLEGNDGEASEHEKTTPLPFDNKPLIPMMQYQVVPAGYNWGYGSVHAPLTSTSLQALYAYGPPPTQVHHPPTGMSVSQYHAERQISNEGVQISNSGDLHLPPSGDNYRFPPVHHMVHGGGMVPPPFGIHQLGISSVPERDAASNVLPASTNHGTTASENVVPPSIGTQAEDERVQAVDQMMDKEAPMQREPRVLDSKSQHQASAYLPPERVLAPANAIQAPVFPESSHAIMEGTRIPPSSSSEGSNMIMQPTTPGLSQIEQSLPAGFIVAPQPLKVQEENLENRPTVADGPNIPSRSTLPYDNEAISLEQRVAESRGMALAQPGPGYATQQPLFGPSNVQPVTSRYQTFVHHYPPADFNGSQTESHERMMGQPSRAQPMGNLDPRLNPQMISSQVTDQPSQFTRPQMGRQENHQGRQQRELSEAPQMQVSQLPPNSIPSFSGQAWTHHDLQMFQQMVSYLGTQSGAGTLEPSGSMSHSAQQPRFQSGPAPQNSGAPDPNSYAIVPVTHPHSHVMGGYLPPMPGQPPTSYAHAGFYTDQSAGVSPSPMIQIFDPNTGLVYLQPATQILQNIPGPTGTAFGHPGIPTWQQQGYPRQGQGSSTSNQPAPPGSNVYQRK</sequence>
<gene>
    <name evidence="2" type="ORF">CCAE0312_LOCUS1341</name>
</gene>
<accession>A0A7S1XAE5</accession>
<feature type="compositionally biased region" description="Polar residues" evidence="1">
    <location>
        <begin position="485"/>
        <end position="515"/>
    </location>
</feature>
<organism evidence="2">
    <name type="scientific">Compsopogon caeruleus</name>
    <dbReference type="NCBI Taxonomy" id="31354"/>
    <lineage>
        <taxon>Eukaryota</taxon>
        <taxon>Rhodophyta</taxon>
        <taxon>Compsopogonophyceae</taxon>
        <taxon>Compsopogonales</taxon>
        <taxon>Compsopogonaceae</taxon>
        <taxon>Compsopogon</taxon>
    </lineage>
</organism>
<feature type="compositionally biased region" description="Polar residues" evidence="1">
    <location>
        <begin position="606"/>
        <end position="624"/>
    </location>
</feature>
<evidence type="ECO:0000256" key="1">
    <source>
        <dbReference type="SAM" id="MobiDB-lite"/>
    </source>
</evidence>
<dbReference type="EMBL" id="HBGH01002455">
    <property type="protein sequence ID" value="CAD9226177.1"/>
    <property type="molecule type" value="Transcribed_RNA"/>
</dbReference>
<reference evidence="2" key="1">
    <citation type="submission" date="2021-01" db="EMBL/GenBank/DDBJ databases">
        <authorList>
            <person name="Corre E."/>
            <person name="Pelletier E."/>
            <person name="Niang G."/>
            <person name="Scheremetjew M."/>
            <person name="Finn R."/>
            <person name="Kale V."/>
            <person name="Holt S."/>
            <person name="Cochrane G."/>
            <person name="Meng A."/>
            <person name="Brown T."/>
            <person name="Cohen L."/>
        </authorList>
    </citation>
    <scope>NUCLEOTIDE SEQUENCE</scope>
    <source>
        <strain evidence="2">SAG 36.94</strain>
    </source>
</reference>
<feature type="region of interest" description="Disordered" evidence="1">
    <location>
        <begin position="485"/>
        <end position="522"/>
    </location>
</feature>
<protein>
    <submittedName>
        <fullName evidence="2">Uncharacterized protein</fullName>
    </submittedName>
</protein>
<feature type="compositionally biased region" description="Polar residues" evidence="1">
    <location>
        <begin position="410"/>
        <end position="425"/>
    </location>
</feature>
<feature type="region of interest" description="Disordered" evidence="1">
    <location>
        <begin position="374"/>
        <end position="463"/>
    </location>
</feature>
<feature type="compositionally biased region" description="Basic and acidic residues" evidence="1">
    <location>
        <begin position="431"/>
        <end position="443"/>
    </location>
</feature>
<feature type="region of interest" description="Disordered" evidence="1">
    <location>
        <begin position="595"/>
        <end position="636"/>
    </location>
</feature>
<feature type="region of interest" description="Disordered" evidence="1">
    <location>
        <begin position="168"/>
        <end position="189"/>
    </location>
</feature>
<feature type="compositionally biased region" description="Polar residues" evidence="1">
    <location>
        <begin position="446"/>
        <end position="463"/>
    </location>
</feature>
<feature type="region of interest" description="Disordered" evidence="1">
    <location>
        <begin position="1"/>
        <end position="42"/>
    </location>
</feature>
<proteinExistence type="predicted"/>
<feature type="compositionally biased region" description="Polar residues" evidence="1">
    <location>
        <begin position="168"/>
        <end position="179"/>
    </location>
</feature>
<evidence type="ECO:0000313" key="2">
    <source>
        <dbReference type="EMBL" id="CAD9226177.1"/>
    </source>
</evidence>
<name>A0A7S1XAE5_9RHOD</name>
<dbReference type="AlphaFoldDB" id="A0A7S1XAE5"/>